<sequence length="227" mass="25633">MKFLYKFSIISLIVVLVGCNASNSNNTVKDEEITQLKDQISQLAAENQQLKDQLLSSQEKNTSETEQSIESEPTSETTEEARNVIELNKKIVLSDFAEITLTKTKFTSKVVPPKPDGMYSYYEVKDVSNIYLDTVLNVKSLLTSGKSSDEFASVKVIYDEKYKYDSFSTIEERGGSDFTYTNITSIEPLKNGVLHFISELPKEASEDDKPIDIVISINGDEYNYKLR</sequence>
<feature type="compositionally biased region" description="Low complexity" evidence="1">
    <location>
        <begin position="64"/>
        <end position="76"/>
    </location>
</feature>
<reference evidence="3" key="1">
    <citation type="journal article" date="2019" name="Int. J. Syst. Evol. Microbiol.">
        <title>The Global Catalogue of Microorganisms (GCM) 10K type strain sequencing project: providing services to taxonomists for standard genome sequencing and annotation.</title>
        <authorList>
            <consortium name="The Broad Institute Genomics Platform"/>
            <consortium name="The Broad Institute Genome Sequencing Center for Infectious Disease"/>
            <person name="Wu L."/>
            <person name="Ma J."/>
        </authorList>
    </citation>
    <scope>NUCLEOTIDE SEQUENCE [LARGE SCALE GENOMIC DNA]</scope>
    <source>
        <strain evidence="3">KCTC 12907</strain>
    </source>
</reference>
<protein>
    <recommendedName>
        <fullName evidence="4">Lipoprotein</fullName>
    </recommendedName>
</protein>
<keyword evidence="3" id="KW-1185">Reference proteome</keyword>
<dbReference type="PROSITE" id="PS51257">
    <property type="entry name" value="PROKAR_LIPOPROTEIN"/>
    <property type="match status" value="1"/>
</dbReference>
<dbReference type="Proteomes" id="UP001596378">
    <property type="component" value="Unassembled WGS sequence"/>
</dbReference>
<evidence type="ECO:0000313" key="3">
    <source>
        <dbReference type="Proteomes" id="UP001596378"/>
    </source>
</evidence>
<name>A0ABW2FAA3_9BACL</name>
<accession>A0ABW2FAA3</accession>
<proteinExistence type="predicted"/>
<comment type="caution">
    <text evidence="2">The sequence shown here is derived from an EMBL/GenBank/DDBJ whole genome shotgun (WGS) entry which is preliminary data.</text>
</comment>
<evidence type="ECO:0008006" key="4">
    <source>
        <dbReference type="Google" id="ProtNLM"/>
    </source>
</evidence>
<gene>
    <name evidence="2" type="ORF">ACFQMJ_11310</name>
</gene>
<dbReference type="RefSeq" id="WP_378054030.1">
    <property type="nucleotide sequence ID" value="NZ_JBHMDN010000079.1"/>
</dbReference>
<dbReference type="CDD" id="cd14686">
    <property type="entry name" value="bZIP"/>
    <property type="match status" value="1"/>
</dbReference>
<evidence type="ECO:0000313" key="2">
    <source>
        <dbReference type="EMBL" id="MFC7149116.1"/>
    </source>
</evidence>
<evidence type="ECO:0000256" key="1">
    <source>
        <dbReference type="SAM" id="MobiDB-lite"/>
    </source>
</evidence>
<organism evidence="2 3">
    <name type="scientific">Cohnella cellulosilytica</name>
    <dbReference type="NCBI Taxonomy" id="986710"/>
    <lineage>
        <taxon>Bacteria</taxon>
        <taxon>Bacillati</taxon>
        <taxon>Bacillota</taxon>
        <taxon>Bacilli</taxon>
        <taxon>Bacillales</taxon>
        <taxon>Paenibacillaceae</taxon>
        <taxon>Cohnella</taxon>
    </lineage>
</organism>
<dbReference type="EMBL" id="JBHTAI010000006">
    <property type="protein sequence ID" value="MFC7149116.1"/>
    <property type="molecule type" value="Genomic_DNA"/>
</dbReference>
<feature type="region of interest" description="Disordered" evidence="1">
    <location>
        <begin position="54"/>
        <end position="80"/>
    </location>
</feature>